<evidence type="ECO:0000256" key="2">
    <source>
        <dbReference type="ARBA" id="ARBA00022741"/>
    </source>
</evidence>
<comment type="caution">
    <text evidence="5">The sequence shown here is derived from an EMBL/GenBank/DDBJ whole genome shotgun (WGS) entry which is preliminary data.</text>
</comment>
<evidence type="ECO:0000259" key="4">
    <source>
        <dbReference type="PROSITE" id="PS51720"/>
    </source>
</evidence>
<evidence type="ECO:0000256" key="3">
    <source>
        <dbReference type="ARBA" id="ARBA00023134"/>
    </source>
</evidence>
<name>A0A9D3RL64_ANGAN</name>
<dbReference type="InterPro" id="IPR045058">
    <property type="entry name" value="GIMA/IAN/Toc"/>
</dbReference>
<accession>A0A9D3RL64</accession>
<dbReference type="FunFam" id="3.40.50.300:FF:001809">
    <property type="entry name" value="Si:ch1073-365p7.2"/>
    <property type="match status" value="1"/>
</dbReference>
<dbReference type="InterPro" id="IPR006703">
    <property type="entry name" value="G_AIG1"/>
</dbReference>
<dbReference type="PROSITE" id="PS51720">
    <property type="entry name" value="G_AIG1"/>
    <property type="match status" value="1"/>
</dbReference>
<feature type="non-terminal residue" evidence="5">
    <location>
        <position position="414"/>
    </location>
</feature>
<dbReference type="EMBL" id="JAFIRN010000017">
    <property type="protein sequence ID" value="KAG5831807.1"/>
    <property type="molecule type" value="Genomic_DNA"/>
</dbReference>
<reference evidence="5" key="1">
    <citation type="submission" date="2021-01" db="EMBL/GenBank/DDBJ databases">
        <title>A chromosome-scale assembly of European eel, Anguilla anguilla.</title>
        <authorList>
            <person name="Henkel C."/>
            <person name="Jong-Raadsen S.A."/>
            <person name="Dufour S."/>
            <person name="Weltzien F.-A."/>
            <person name="Palstra A.P."/>
            <person name="Pelster B."/>
            <person name="Spaink H.P."/>
            <person name="Van Den Thillart G.E."/>
            <person name="Jansen H."/>
            <person name="Zahm M."/>
            <person name="Klopp C."/>
            <person name="Cedric C."/>
            <person name="Louis A."/>
            <person name="Berthelot C."/>
            <person name="Parey E."/>
            <person name="Roest Crollius H."/>
            <person name="Montfort J."/>
            <person name="Robinson-Rechavi M."/>
            <person name="Bucao C."/>
            <person name="Bouchez O."/>
            <person name="Gislard M."/>
            <person name="Lluch J."/>
            <person name="Milhes M."/>
            <person name="Lampietro C."/>
            <person name="Lopez Roques C."/>
            <person name="Donnadieu C."/>
            <person name="Braasch I."/>
            <person name="Desvignes T."/>
            <person name="Postlethwait J."/>
            <person name="Bobe J."/>
            <person name="Guiguen Y."/>
            <person name="Dirks R."/>
        </authorList>
    </citation>
    <scope>NUCLEOTIDE SEQUENCE</scope>
    <source>
        <strain evidence="5">Tag_6206</strain>
        <tissue evidence="5">Liver</tissue>
    </source>
</reference>
<evidence type="ECO:0000256" key="1">
    <source>
        <dbReference type="ARBA" id="ARBA00008535"/>
    </source>
</evidence>
<organism evidence="5 6">
    <name type="scientific">Anguilla anguilla</name>
    <name type="common">European freshwater eel</name>
    <name type="synonym">Muraena anguilla</name>
    <dbReference type="NCBI Taxonomy" id="7936"/>
    <lineage>
        <taxon>Eukaryota</taxon>
        <taxon>Metazoa</taxon>
        <taxon>Chordata</taxon>
        <taxon>Craniata</taxon>
        <taxon>Vertebrata</taxon>
        <taxon>Euteleostomi</taxon>
        <taxon>Actinopterygii</taxon>
        <taxon>Neopterygii</taxon>
        <taxon>Teleostei</taxon>
        <taxon>Anguilliformes</taxon>
        <taxon>Anguillidae</taxon>
        <taxon>Anguilla</taxon>
    </lineage>
</organism>
<dbReference type="SUPFAM" id="SSF52540">
    <property type="entry name" value="P-loop containing nucleoside triphosphate hydrolases"/>
    <property type="match status" value="2"/>
</dbReference>
<protein>
    <recommendedName>
        <fullName evidence="4">AIG1-type G domain-containing protein</fullName>
    </recommendedName>
</protein>
<sequence length="414" mass="47829">YFPAEYSPELLKDQIAFSVSLCPPGPHAVLLVINLGSSFQEEHRRAVQEHLELLSDTVWRHTILLFTFGDTLREMTIEQQIEREGQALQWVLEKCGNRYHVVSSKNSSEVSQVSELLEMIEKMVADNGGYHFHIERKVLQDMKEKRRITEERANQRVRHVLEHREILRDLLKGGTSRPSELRVVLLGWVAGGKSSTGNTILGREEFGVCRRTAQCEKKQGEVAGRQVTVVDTPGWWKFMPAELTPDWIKEEVLKSLTLCHPGPHVILLVIPADTSFKEEQRKIVLDNMKHLGERVWGHTLVLFTWGEYLGNSSIEQHIEREGHALQWLIEKCGNRYHVLCNMKKEDRTQVTELLEKIEEMVAGKSVFYLLTQTQGEVVEKIEEMDRETKGADLSTEKQKITEQMQIIDELWMKR</sequence>
<feature type="non-terminal residue" evidence="5">
    <location>
        <position position="1"/>
    </location>
</feature>
<keyword evidence="2" id="KW-0547">Nucleotide-binding</keyword>
<dbReference type="PANTHER" id="PTHR10903:SF107">
    <property type="entry name" value="GTPASE IMAP FAMILY MEMBER 4-LIKE-RELATED"/>
    <property type="match status" value="1"/>
</dbReference>
<proteinExistence type="inferred from homology"/>
<dbReference type="GO" id="GO:0005525">
    <property type="term" value="F:GTP binding"/>
    <property type="evidence" value="ECO:0007669"/>
    <property type="project" value="UniProtKB-KW"/>
</dbReference>
<feature type="domain" description="AIG1-type G" evidence="4">
    <location>
        <begin position="178"/>
        <end position="376"/>
    </location>
</feature>
<dbReference type="PANTHER" id="PTHR10903">
    <property type="entry name" value="GTPASE, IMAP FAMILY MEMBER-RELATED"/>
    <property type="match status" value="1"/>
</dbReference>
<dbReference type="Pfam" id="PF04548">
    <property type="entry name" value="AIG1"/>
    <property type="match status" value="2"/>
</dbReference>
<dbReference type="AlphaFoldDB" id="A0A9D3RL64"/>
<dbReference type="Proteomes" id="UP001044222">
    <property type="component" value="Chromosome 17"/>
</dbReference>
<keyword evidence="3" id="KW-0342">GTP-binding</keyword>
<evidence type="ECO:0000313" key="5">
    <source>
        <dbReference type="EMBL" id="KAG5831807.1"/>
    </source>
</evidence>
<keyword evidence="6" id="KW-1185">Reference proteome</keyword>
<gene>
    <name evidence="5" type="ORF">ANANG_G00283300</name>
</gene>
<dbReference type="InterPro" id="IPR027417">
    <property type="entry name" value="P-loop_NTPase"/>
</dbReference>
<evidence type="ECO:0000313" key="6">
    <source>
        <dbReference type="Proteomes" id="UP001044222"/>
    </source>
</evidence>
<comment type="similarity">
    <text evidence="1">Belongs to the TRAFAC class TrmE-Era-EngA-EngB-Septin-like GTPase superfamily. AIG1/Toc34/Toc159-like paraseptin GTPase family. IAN subfamily.</text>
</comment>
<dbReference type="Gene3D" id="3.40.50.300">
    <property type="entry name" value="P-loop containing nucleotide triphosphate hydrolases"/>
    <property type="match status" value="2"/>
</dbReference>